<evidence type="ECO:0000256" key="5">
    <source>
        <dbReference type="ARBA" id="ARBA00022801"/>
    </source>
</evidence>
<keyword evidence="11" id="KW-1185">Reference proteome</keyword>
<dbReference type="InterPro" id="IPR000560">
    <property type="entry name" value="His_Pase_clade-2"/>
</dbReference>
<feature type="signal peptide" evidence="9">
    <location>
        <begin position="1"/>
        <end position="22"/>
    </location>
</feature>
<dbReference type="PROSITE" id="PS00616">
    <property type="entry name" value="HIS_ACID_PHOSPHAT_1"/>
    <property type="match status" value="1"/>
</dbReference>
<dbReference type="OrthoDB" id="10257284at2759"/>
<comment type="similarity">
    <text evidence="2">Belongs to the histidine acid phosphatase family.</text>
</comment>
<keyword evidence="7" id="KW-0325">Glycoprotein</keyword>
<organism evidence="10 11">
    <name type="scientific">Bursaphelenchus xylophilus</name>
    <name type="common">Pinewood nematode worm</name>
    <name type="synonym">Aphelenchoides xylophilus</name>
    <dbReference type="NCBI Taxonomy" id="6326"/>
    <lineage>
        <taxon>Eukaryota</taxon>
        <taxon>Metazoa</taxon>
        <taxon>Ecdysozoa</taxon>
        <taxon>Nematoda</taxon>
        <taxon>Chromadorea</taxon>
        <taxon>Rhabditida</taxon>
        <taxon>Tylenchina</taxon>
        <taxon>Tylenchomorpha</taxon>
        <taxon>Aphelenchoidea</taxon>
        <taxon>Aphelenchoididae</taxon>
        <taxon>Bursaphelenchus</taxon>
    </lineage>
</organism>
<dbReference type="GO" id="GO:0003993">
    <property type="term" value="F:acid phosphatase activity"/>
    <property type="evidence" value="ECO:0007669"/>
    <property type="project" value="UniProtKB-EC"/>
</dbReference>
<keyword evidence="8" id="KW-0472">Membrane</keyword>
<evidence type="ECO:0000256" key="1">
    <source>
        <dbReference type="ARBA" id="ARBA00000032"/>
    </source>
</evidence>
<dbReference type="Gene3D" id="3.40.50.1240">
    <property type="entry name" value="Phosphoglycerate mutase-like"/>
    <property type="match status" value="1"/>
</dbReference>
<reference evidence="10" key="1">
    <citation type="submission" date="2020-09" db="EMBL/GenBank/DDBJ databases">
        <authorList>
            <person name="Kikuchi T."/>
        </authorList>
    </citation>
    <scope>NUCLEOTIDE SEQUENCE</scope>
    <source>
        <strain evidence="10">Ka4C1</strain>
    </source>
</reference>
<evidence type="ECO:0000256" key="6">
    <source>
        <dbReference type="ARBA" id="ARBA00023157"/>
    </source>
</evidence>
<evidence type="ECO:0000313" key="11">
    <source>
        <dbReference type="Proteomes" id="UP000659654"/>
    </source>
</evidence>
<dbReference type="Proteomes" id="UP000659654">
    <property type="component" value="Unassembled WGS sequence"/>
</dbReference>
<dbReference type="Proteomes" id="UP000582659">
    <property type="component" value="Unassembled WGS sequence"/>
</dbReference>
<dbReference type="InterPro" id="IPR033379">
    <property type="entry name" value="Acid_Pase_AS"/>
</dbReference>
<keyword evidence="6" id="KW-1015">Disulfide bond</keyword>
<dbReference type="Pfam" id="PF00328">
    <property type="entry name" value="His_Phos_2"/>
    <property type="match status" value="1"/>
</dbReference>
<sequence length="432" mass="49936">MPWPLTAIVVVLCCCSAIVAFAIDDQDPTWSESLVHATVLFRHGARSPMWFIPNDFDNRLETWPEGLSALTALGRRQMLELGRVMRQRYGHFVDDQFSPQEVYVRSTANDRTLISANIFLSGFYERQKNESKFGFVAVPVHTKPVEEDKELTFYVKCPTADDIFEKLMYENDKFINLAEKSVHAVTYLSRMGGFSKVPLPLRDFVQLYDPLKSEKVHNRQWPYWINESLFDEIERSYDIGSYLLVDDDRLKRLRVGPLYKEILERIENINSNGSTRKMHLYSCHDTTLGGILATLGMEAKTYPQFGASLIIEFHKNSTSNWLRFFYREGFSNSTNFDELFPKNCLWPCSLEKLHGFVRPFIPQNWEAECGFDWAIRREKVLNHTILTDNHDVVGQTAVMGIQLVTIVALILIIIIQCITIRREHGVFIVNGK</sequence>
<evidence type="ECO:0000256" key="2">
    <source>
        <dbReference type="ARBA" id="ARBA00005375"/>
    </source>
</evidence>
<dbReference type="PANTHER" id="PTHR11567:SF211">
    <property type="entry name" value="PROSTATIC ACID PHOSPHATASE"/>
    <property type="match status" value="1"/>
</dbReference>
<keyword evidence="8" id="KW-1133">Transmembrane helix</keyword>
<accession>A0A7I8XJR0</accession>
<feature type="chain" id="PRO_5036204540" description="acid phosphatase" evidence="9">
    <location>
        <begin position="23"/>
        <end position="432"/>
    </location>
</feature>
<dbReference type="EMBL" id="CAJFDI010000004">
    <property type="protein sequence ID" value="CAD5227995.1"/>
    <property type="molecule type" value="Genomic_DNA"/>
</dbReference>
<name>A0A7I8XJR0_BURXY</name>
<keyword evidence="8" id="KW-0812">Transmembrane</keyword>
<dbReference type="InterPro" id="IPR029033">
    <property type="entry name" value="His_PPase_superfam"/>
</dbReference>
<protein>
    <recommendedName>
        <fullName evidence="3">acid phosphatase</fullName>
        <ecNumber evidence="3">3.1.3.2</ecNumber>
    </recommendedName>
</protein>
<dbReference type="InterPro" id="IPR050645">
    <property type="entry name" value="Histidine_acid_phosphatase"/>
</dbReference>
<keyword evidence="5" id="KW-0378">Hydrolase</keyword>
<evidence type="ECO:0000256" key="3">
    <source>
        <dbReference type="ARBA" id="ARBA00012646"/>
    </source>
</evidence>
<dbReference type="EMBL" id="CAJFCV020000004">
    <property type="protein sequence ID" value="CAG9118404.1"/>
    <property type="molecule type" value="Genomic_DNA"/>
</dbReference>
<proteinExistence type="inferred from homology"/>
<dbReference type="PANTHER" id="PTHR11567">
    <property type="entry name" value="ACID PHOSPHATASE-RELATED"/>
    <property type="match status" value="1"/>
</dbReference>
<dbReference type="AlphaFoldDB" id="A0A7I8XJR0"/>
<dbReference type="SMR" id="A0A7I8XJR0"/>
<evidence type="ECO:0000256" key="8">
    <source>
        <dbReference type="SAM" id="Phobius"/>
    </source>
</evidence>
<comment type="caution">
    <text evidence="10">The sequence shown here is derived from an EMBL/GenBank/DDBJ whole genome shotgun (WGS) entry which is preliminary data.</text>
</comment>
<comment type="catalytic activity">
    <reaction evidence="1">
        <text>a phosphate monoester + H2O = an alcohol + phosphate</text>
        <dbReference type="Rhea" id="RHEA:15017"/>
        <dbReference type="ChEBI" id="CHEBI:15377"/>
        <dbReference type="ChEBI" id="CHEBI:30879"/>
        <dbReference type="ChEBI" id="CHEBI:43474"/>
        <dbReference type="ChEBI" id="CHEBI:67140"/>
        <dbReference type="EC" id="3.1.3.2"/>
    </reaction>
</comment>
<feature type="transmembrane region" description="Helical" evidence="8">
    <location>
        <begin position="397"/>
        <end position="418"/>
    </location>
</feature>
<evidence type="ECO:0000256" key="4">
    <source>
        <dbReference type="ARBA" id="ARBA00022729"/>
    </source>
</evidence>
<evidence type="ECO:0000313" key="10">
    <source>
        <dbReference type="EMBL" id="CAD5227995.1"/>
    </source>
</evidence>
<dbReference type="SUPFAM" id="SSF53254">
    <property type="entry name" value="Phosphoglycerate mutase-like"/>
    <property type="match status" value="1"/>
</dbReference>
<keyword evidence="4 9" id="KW-0732">Signal</keyword>
<evidence type="ECO:0000256" key="7">
    <source>
        <dbReference type="ARBA" id="ARBA00023180"/>
    </source>
</evidence>
<gene>
    <name evidence="10" type="ORF">BXYJ_LOCUS10223</name>
</gene>
<dbReference type="CDD" id="cd07061">
    <property type="entry name" value="HP_HAP_like"/>
    <property type="match status" value="1"/>
</dbReference>
<dbReference type="EC" id="3.1.3.2" evidence="3"/>
<evidence type="ECO:0000256" key="9">
    <source>
        <dbReference type="SAM" id="SignalP"/>
    </source>
</evidence>